<keyword evidence="2" id="KW-1185">Reference proteome</keyword>
<dbReference type="EMBL" id="CM042061">
    <property type="protein sequence ID" value="KAI3672744.1"/>
    <property type="molecule type" value="Genomic_DNA"/>
</dbReference>
<protein>
    <submittedName>
        <fullName evidence="1">Uncharacterized protein</fullName>
    </submittedName>
</protein>
<name>A0ACB8XR79_ARCLA</name>
<sequence>MKCFLLYITGILSRAKTTGLMIAANMSTTILLVDPRHEDDALAFLFLAIYILLFCQGDSILADSGTEQLEFIALSQRTGDPKYQQKKQINKRKRVKVPFQKKGMEEDVLGEKVRKHGWRWVV</sequence>
<reference evidence="1 2" key="2">
    <citation type="journal article" date="2022" name="Mol. Ecol. Resour.">
        <title>The genomes of chicory, endive, great burdock and yacon provide insights into Asteraceae paleo-polyploidization history and plant inulin production.</title>
        <authorList>
            <person name="Fan W."/>
            <person name="Wang S."/>
            <person name="Wang H."/>
            <person name="Wang A."/>
            <person name="Jiang F."/>
            <person name="Liu H."/>
            <person name="Zhao H."/>
            <person name="Xu D."/>
            <person name="Zhang Y."/>
        </authorList>
    </citation>
    <scope>NUCLEOTIDE SEQUENCE [LARGE SCALE GENOMIC DNA]</scope>
    <source>
        <strain evidence="2">cv. Niubang</strain>
    </source>
</reference>
<gene>
    <name evidence="1" type="ORF">L6452_38842</name>
</gene>
<reference evidence="2" key="1">
    <citation type="journal article" date="2022" name="Mol. Ecol. Resour.">
        <title>The genomes of chicory, endive, great burdock and yacon provide insights into Asteraceae palaeo-polyploidization history and plant inulin production.</title>
        <authorList>
            <person name="Fan W."/>
            <person name="Wang S."/>
            <person name="Wang H."/>
            <person name="Wang A."/>
            <person name="Jiang F."/>
            <person name="Liu H."/>
            <person name="Zhao H."/>
            <person name="Xu D."/>
            <person name="Zhang Y."/>
        </authorList>
    </citation>
    <scope>NUCLEOTIDE SEQUENCE [LARGE SCALE GENOMIC DNA]</scope>
    <source>
        <strain evidence="2">cv. Niubang</strain>
    </source>
</reference>
<organism evidence="1 2">
    <name type="scientific">Arctium lappa</name>
    <name type="common">Greater burdock</name>
    <name type="synonym">Lappa major</name>
    <dbReference type="NCBI Taxonomy" id="4217"/>
    <lineage>
        <taxon>Eukaryota</taxon>
        <taxon>Viridiplantae</taxon>
        <taxon>Streptophyta</taxon>
        <taxon>Embryophyta</taxon>
        <taxon>Tracheophyta</taxon>
        <taxon>Spermatophyta</taxon>
        <taxon>Magnoliopsida</taxon>
        <taxon>eudicotyledons</taxon>
        <taxon>Gunneridae</taxon>
        <taxon>Pentapetalae</taxon>
        <taxon>asterids</taxon>
        <taxon>campanulids</taxon>
        <taxon>Asterales</taxon>
        <taxon>Asteraceae</taxon>
        <taxon>Carduoideae</taxon>
        <taxon>Cardueae</taxon>
        <taxon>Arctiinae</taxon>
        <taxon>Arctium</taxon>
    </lineage>
</organism>
<proteinExistence type="predicted"/>
<accession>A0ACB8XR79</accession>
<evidence type="ECO:0000313" key="2">
    <source>
        <dbReference type="Proteomes" id="UP001055879"/>
    </source>
</evidence>
<dbReference type="Proteomes" id="UP001055879">
    <property type="component" value="Linkage Group LG15"/>
</dbReference>
<comment type="caution">
    <text evidence="1">The sequence shown here is derived from an EMBL/GenBank/DDBJ whole genome shotgun (WGS) entry which is preliminary data.</text>
</comment>
<evidence type="ECO:0000313" key="1">
    <source>
        <dbReference type="EMBL" id="KAI3672744.1"/>
    </source>
</evidence>